<proteinExistence type="inferred from homology"/>
<dbReference type="Proteomes" id="UP000799750">
    <property type="component" value="Unassembled WGS sequence"/>
</dbReference>
<evidence type="ECO:0000256" key="6">
    <source>
        <dbReference type="ARBA" id="ARBA00023004"/>
    </source>
</evidence>
<evidence type="ECO:0000256" key="1">
    <source>
        <dbReference type="ARBA" id="ARBA00001970"/>
    </source>
</evidence>
<keyword evidence="2 9" id="KW-0575">Peroxidase</keyword>
<reference evidence="9" key="1">
    <citation type="journal article" date="2020" name="Stud. Mycol.">
        <title>101 Dothideomycetes genomes: a test case for predicting lifestyles and emergence of pathogens.</title>
        <authorList>
            <person name="Haridas S."/>
            <person name="Albert R."/>
            <person name="Binder M."/>
            <person name="Bloem J."/>
            <person name="Labutti K."/>
            <person name="Salamov A."/>
            <person name="Andreopoulos B."/>
            <person name="Baker S."/>
            <person name="Barry K."/>
            <person name="Bills G."/>
            <person name="Bluhm B."/>
            <person name="Cannon C."/>
            <person name="Castanera R."/>
            <person name="Culley D."/>
            <person name="Daum C."/>
            <person name="Ezra D."/>
            <person name="Gonzalez J."/>
            <person name="Henrissat B."/>
            <person name="Kuo A."/>
            <person name="Liang C."/>
            <person name="Lipzen A."/>
            <person name="Lutzoni F."/>
            <person name="Magnuson J."/>
            <person name="Mondo S."/>
            <person name="Nolan M."/>
            <person name="Ohm R."/>
            <person name="Pangilinan J."/>
            <person name="Park H.-J."/>
            <person name="Ramirez L."/>
            <person name="Alfaro M."/>
            <person name="Sun H."/>
            <person name="Tritt A."/>
            <person name="Yoshinaga Y."/>
            <person name="Zwiers L.-H."/>
            <person name="Turgeon B."/>
            <person name="Goodwin S."/>
            <person name="Spatafora J."/>
            <person name="Crous P."/>
            <person name="Grigoriev I."/>
        </authorList>
    </citation>
    <scope>NUCLEOTIDE SEQUENCE</scope>
    <source>
        <strain evidence="9">CBS 269.34</strain>
    </source>
</reference>
<evidence type="ECO:0000313" key="10">
    <source>
        <dbReference type="Proteomes" id="UP000799750"/>
    </source>
</evidence>
<keyword evidence="5" id="KW-0560">Oxidoreductase</keyword>
<protein>
    <submittedName>
        <fullName evidence="9">Cloroperoxidase</fullName>
    </submittedName>
</protein>
<evidence type="ECO:0000259" key="8">
    <source>
        <dbReference type="PROSITE" id="PS51405"/>
    </source>
</evidence>
<dbReference type="AlphaFoldDB" id="A0A6A6QY87"/>
<dbReference type="OrthoDB" id="407298at2759"/>
<comment type="similarity">
    <text evidence="7">Belongs to the chloroperoxidase family.</text>
</comment>
<dbReference type="Gene3D" id="1.10.489.10">
    <property type="entry name" value="Chloroperoxidase-like"/>
    <property type="match status" value="1"/>
</dbReference>
<keyword evidence="3" id="KW-0349">Heme</keyword>
<keyword evidence="10" id="KW-1185">Reference proteome</keyword>
<dbReference type="SUPFAM" id="SSF47571">
    <property type="entry name" value="Cloroperoxidase"/>
    <property type="match status" value="1"/>
</dbReference>
<keyword evidence="6" id="KW-0408">Iron</keyword>
<dbReference type="InterPro" id="IPR000028">
    <property type="entry name" value="Chloroperoxidase"/>
</dbReference>
<dbReference type="PROSITE" id="PS51405">
    <property type="entry name" value="HEME_HALOPEROXIDASE"/>
    <property type="match status" value="1"/>
</dbReference>
<gene>
    <name evidence="9" type="ORF">BU16DRAFT_507099</name>
</gene>
<evidence type="ECO:0000256" key="5">
    <source>
        <dbReference type="ARBA" id="ARBA00023002"/>
    </source>
</evidence>
<evidence type="ECO:0000256" key="7">
    <source>
        <dbReference type="ARBA" id="ARBA00025795"/>
    </source>
</evidence>
<accession>A0A6A6QY87</accession>
<evidence type="ECO:0000256" key="2">
    <source>
        <dbReference type="ARBA" id="ARBA00022559"/>
    </source>
</evidence>
<evidence type="ECO:0000256" key="3">
    <source>
        <dbReference type="ARBA" id="ARBA00022617"/>
    </source>
</evidence>
<sequence>MAHLHKRALPLSADEGNSGPIDSLTFDAGAQFVDVRPGTTNEFQSPGPNDLRGPCPGLNAAANHGFLPRTGITTVQTTIDGLGKAYGFGPEFAAALSAIAIALTGDPTGQTWSVGGSYTPALLGGVITNPEGISHSHNSYESDASPTRSDAYLNNGDASSLILSKFDSLYKTANADGEFTLDILRNHNKEVHDFSIQNNPYFFSAPFAGLVPPIAHHFVVNLMSNHSAERPNGFLTKAVLKSFFAISGPDNALVYNKGQERIPLNWYRRPLTNPYGAVAAAADVAILATKYPDIVEVGGNTGTVNSFTGVDLGNVTGGVYNAQTLLQGNNAACFAFQAAQQAIPGVLSGLVASVLTPILNLVNNAINPVTSALNCPALLTFDQSKFNQYPGYKYHPKI</sequence>
<feature type="domain" description="Heme haloperoxidase family profile" evidence="8">
    <location>
        <begin position="39"/>
        <end position="282"/>
    </location>
</feature>
<name>A0A6A6QY87_9PEZI</name>
<organism evidence="9 10">
    <name type="scientific">Lophium mytilinum</name>
    <dbReference type="NCBI Taxonomy" id="390894"/>
    <lineage>
        <taxon>Eukaryota</taxon>
        <taxon>Fungi</taxon>
        <taxon>Dikarya</taxon>
        <taxon>Ascomycota</taxon>
        <taxon>Pezizomycotina</taxon>
        <taxon>Dothideomycetes</taxon>
        <taxon>Pleosporomycetidae</taxon>
        <taxon>Mytilinidiales</taxon>
        <taxon>Mytilinidiaceae</taxon>
        <taxon>Lophium</taxon>
    </lineage>
</organism>
<dbReference type="Pfam" id="PF01328">
    <property type="entry name" value="Peroxidase_2"/>
    <property type="match status" value="1"/>
</dbReference>
<dbReference type="PANTHER" id="PTHR33577:SF1">
    <property type="entry name" value="HEME HALOPEROXIDASE FAMILY PROFILE DOMAIN-CONTAINING PROTEIN"/>
    <property type="match status" value="1"/>
</dbReference>
<keyword evidence="4" id="KW-0479">Metal-binding</keyword>
<dbReference type="PANTHER" id="PTHR33577">
    <property type="entry name" value="STERIGMATOCYSTIN BIOSYNTHESIS PEROXIDASE STCC-RELATED"/>
    <property type="match status" value="1"/>
</dbReference>
<dbReference type="EMBL" id="MU004187">
    <property type="protein sequence ID" value="KAF2496603.1"/>
    <property type="molecule type" value="Genomic_DNA"/>
</dbReference>
<dbReference type="GO" id="GO:0004601">
    <property type="term" value="F:peroxidase activity"/>
    <property type="evidence" value="ECO:0007669"/>
    <property type="project" value="UniProtKB-KW"/>
</dbReference>
<evidence type="ECO:0000256" key="4">
    <source>
        <dbReference type="ARBA" id="ARBA00022723"/>
    </source>
</evidence>
<dbReference type="GO" id="GO:0046872">
    <property type="term" value="F:metal ion binding"/>
    <property type="evidence" value="ECO:0007669"/>
    <property type="project" value="UniProtKB-KW"/>
</dbReference>
<dbReference type="InterPro" id="IPR036851">
    <property type="entry name" value="Chloroperoxidase-like_sf"/>
</dbReference>
<comment type="cofactor">
    <cofactor evidence="1">
        <name>heme b</name>
        <dbReference type="ChEBI" id="CHEBI:60344"/>
    </cofactor>
</comment>
<evidence type="ECO:0000313" key="9">
    <source>
        <dbReference type="EMBL" id="KAF2496603.1"/>
    </source>
</evidence>